<organism evidence="1 2">
    <name type="scientific">Neodothiora populina</name>
    <dbReference type="NCBI Taxonomy" id="2781224"/>
    <lineage>
        <taxon>Eukaryota</taxon>
        <taxon>Fungi</taxon>
        <taxon>Dikarya</taxon>
        <taxon>Ascomycota</taxon>
        <taxon>Pezizomycotina</taxon>
        <taxon>Dothideomycetes</taxon>
        <taxon>Dothideomycetidae</taxon>
        <taxon>Dothideales</taxon>
        <taxon>Dothioraceae</taxon>
        <taxon>Neodothiora</taxon>
    </lineage>
</organism>
<gene>
    <name evidence="1" type="ORF">AAFC00_000871</name>
</gene>
<evidence type="ECO:0000313" key="2">
    <source>
        <dbReference type="Proteomes" id="UP001562354"/>
    </source>
</evidence>
<dbReference type="Gene3D" id="2.60.120.620">
    <property type="entry name" value="q2cbj1_9rhob like domain"/>
    <property type="match status" value="1"/>
</dbReference>
<dbReference type="PANTHER" id="PTHR31630">
    <property type="entry name" value="PHYTANOYL-COA DIOXYGENASE-RELATED-RELATED"/>
    <property type="match status" value="1"/>
</dbReference>
<dbReference type="SUPFAM" id="SSF51197">
    <property type="entry name" value="Clavaminate synthase-like"/>
    <property type="match status" value="1"/>
</dbReference>
<dbReference type="RefSeq" id="XP_069203445.1">
    <property type="nucleotide sequence ID" value="XM_069347600.1"/>
</dbReference>
<protein>
    <recommendedName>
        <fullName evidence="3">Phytanoyl-CoA dioxygenase</fullName>
    </recommendedName>
</protein>
<dbReference type="InterPro" id="IPR008775">
    <property type="entry name" value="Phytyl_CoA_dOase-like"/>
</dbReference>
<dbReference type="Pfam" id="PF05721">
    <property type="entry name" value="PhyH"/>
    <property type="match status" value="1"/>
</dbReference>
<comment type="caution">
    <text evidence="1">The sequence shown here is derived from an EMBL/GenBank/DDBJ whole genome shotgun (WGS) entry which is preliminary data.</text>
</comment>
<dbReference type="EMBL" id="JBFMKM010000003">
    <property type="protein sequence ID" value="KAL1310596.1"/>
    <property type="molecule type" value="Genomic_DNA"/>
</dbReference>
<name>A0ABR3PM17_9PEZI</name>
<proteinExistence type="predicted"/>
<sequence length="368" mass="40929">MSATVTSTVEVQAPRLTSIVPTDLKIGGNVDGTPKATDGEGQTADWLHDFHTQGYAIIKSAITPEQAEEYRSRTWSHLENFPSLSNASSSSPSAAPPAFKISEPETWTANNLPFQSKINTFSSYCIPHERFVWDLRLEPSIIAPFATLWQTPELLVSFDALNVTLPNRRDKPVNSAWPHVDQSPFRSGLICAQGLVNLNTAGPHDGGLVVFPGSHKLVSEFFETQTDKANWSQRDLYLFTESELEWFAERDVKPVKLCADPGDLIIWDSRTIHWGAEPEPEKSDVVRTVVYVSYAPAAAADAATIEARKQCFEKWQATTHWANRNIIGRDGKVVLQESQVEDPRNRSEPVEKPVLGEKGMKLVGLMPY</sequence>
<evidence type="ECO:0008006" key="3">
    <source>
        <dbReference type="Google" id="ProtNLM"/>
    </source>
</evidence>
<dbReference type="GeneID" id="95974574"/>
<reference evidence="1 2" key="1">
    <citation type="submission" date="2024-07" db="EMBL/GenBank/DDBJ databases">
        <title>Draft sequence of the Neodothiora populina.</title>
        <authorList>
            <person name="Drown D.D."/>
            <person name="Schuette U.S."/>
            <person name="Buechlein A.B."/>
            <person name="Rusch D.R."/>
            <person name="Winton L.W."/>
            <person name="Adams G.A."/>
        </authorList>
    </citation>
    <scope>NUCLEOTIDE SEQUENCE [LARGE SCALE GENOMIC DNA]</scope>
    <source>
        <strain evidence="1 2">CPC 39397</strain>
    </source>
</reference>
<dbReference type="Proteomes" id="UP001562354">
    <property type="component" value="Unassembled WGS sequence"/>
</dbReference>
<dbReference type="PANTHER" id="PTHR31630:SF6">
    <property type="entry name" value="PHYTANOYL-COA DIOXYGENASE-RELATED"/>
    <property type="match status" value="1"/>
</dbReference>
<evidence type="ECO:0000313" key="1">
    <source>
        <dbReference type="EMBL" id="KAL1310596.1"/>
    </source>
</evidence>
<keyword evidence="2" id="KW-1185">Reference proteome</keyword>
<accession>A0ABR3PM17</accession>